<proteinExistence type="predicted"/>
<dbReference type="EMBL" id="LXQA010486062">
    <property type="protein sequence ID" value="MCI54835.1"/>
    <property type="molecule type" value="Genomic_DNA"/>
</dbReference>
<accession>A0A392T3E9</accession>
<reference evidence="1 2" key="1">
    <citation type="journal article" date="2018" name="Front. Plant Sci.">
        <title>Red Clover (Trifolium pratense) and Zigzag Clover (T. medium) - A Picture of Genomic Similarities and Differences.</title>
        <authorList>
            <person name="Dluhosova J."/>
            <person name="Istvanek J."/>
            <person name="Nedelnik J."/>
            <person name="Repkova J."/>
        </authorList>
    </citation>
    <scope>NUCLEOTIDE SEQUENCE [LARGE SCALE GENOMIC DNA]</scope>
    <source>
        <strain evidence="2">cv. 10/8</strain>
        <tissue evidence="1">Leaf</tissue>
    </source>
</reference>
<name>A0A392T3E9_9FABA</name>
<keyword evidence="2" id="KW-1185">Reference proteome</keyword>
<feature type="non-terminal residue" evidence="1">
    <location>
        <position position="1"/>
    </location>
</feature>
<sequence>HEQGNCKRVINDKNKFEEEHIAKSQVQPPKKVFVAKNNRKEAHSKPVVEAHSEPIVEVHTEPAVEAHFEPVVEVVN</sequence>
<organism evidence="1 2">
    <name type="scientific">Trifolium medium</name>
    <dbReference type="NCBI Taxonomy" id="97028"/>
    <lineage>
        <taxon>Eukaryota</taxon>
        <taxon>Viridiplantae</taxon>
        <taxon>Streptophyta</taxon>
        <taxon>Embryophyta</taxon>
        <taxon>Tracheophyta</taxon>
        <taxon>Spermatophyta</taxon>
        <taxon>Magnoliopsida</taxon>
        <taxon>eudicotyledons</taxon>
        <taxon>Gunneridae</taxon>
        <taxon>Pentapetalae</taxon>
        <taxon>rosids</taxon>
        <taxon>fabids</taxon>
        <taxon>Fabales</taxon>
        <taxon>Fabaceae</taxon>
        <taxon>Papilionoideae</taxon>
        <taxon>50 kb inversion clade</taxon>
        <taxon>NPAAA clade</taxon>
        <taxon>Hologalegina</taxon>
        <taxon>IRL clade</taxon>
        <taxon>Trifolieae</taxon>
        <taxon>Trifolium</taxon>
    </lineage>
</organism>
<dbReference type="AlphaFoldDB" id="A0A392T3E9"/>
<dbReference type="Proteomes" id="UP000265520">
    <property type="component" value="Unassembled WGS sequence"/>
</dbReference>
<evidence type="ECO:0000313" key="1">
    <source>
        <dbReference type="EMBL" id="MCI54835.1"/>
    </source>
</evidence>
<evidence type="ECO:0000313" key="2">
    <source>
        <dbReference type="Proteomes" id="UP000265520"/>
    </source>
</evidence>
<comment type="caution">
    <text evidence="1">The sequence shown here is derived from an EMBL/GenBank/DDBJ whole genome shotgun (WGS) entry which is preliminary data.</text>
</comment>
<protein>
    <submittedName>
        <fullName evidence="1">Uncharacterized protein</fullName>
    </submittedName>
</protein>
<feature type="non-terminal residue" evidence="1">
    <location>
        <position position="76"/>
    </location>
</feature>